<evidence type="ECO:0000256" key="3">
    <source>
        <dbReference type="ARBA" id="ARBA00019132"/>
    </source>
</evidence>
<gene>
    <name evidence="10" type="ORF">AX774_g1583</name>
</gene>
<dbReference type="GO" id="GO:0000812">
    <property type="term" value="C:Swr1 complex"/>
    <property type="evidence" value="ECO:0007669"/>
    <property type="project" value="TreeGrafter"/>
</dbReference>
<evidence type="ECO:0000256" key="4">
    <source>
        <dbReference type="ARBA" id="ARBA00022853"/>
    </source>
</evidence>
<evidence type="ECO:0000259" key="9">
    <source>
        <dbReference type="Pfam" id="PF16282"/>
    </source>
</evidence>
<evidence type="ECO:0000256" key="8">
    <source>
        <dbReference type="SAM" id="MobiDB-lite"/>
    </source>
</evidence>
<sequence>MILDYFYAKYNSKLNIPSFTKEEYAEYLEGNNTKRDISYSILTIFVINGKQFKNNHLTPINLTVTVDPDWTIEETEYLFSLCRQFDLRFIVIHDQYSFGSSSRTMEDLKTRYYGVLRKMIETLVLRKKYNILKSDTSLAAQKRALQLTLFEKEKELDRKRKLEGLFSRSFDEVEEEARLFSQLERIEAIKFSLAAERENILRSFTFFKENGPPSFIKADPFASEPIPEKKQTPGTMTPTANASESTALASLANFHLKSSSKMGSSADSAASTTPITPQAATVLRTPDGKPINPSDLINLDSYTSLVPVDCQVVKLPTTPEKYAKIPKRDLKLPSGAFLRSEKITTIPKFRLDQVQMVLKHLGVNLCQGIAWPRPLMPTAGICDRFEEIQQRIVPLLELKKLVDKSEAELRILEARKLLLVKDIGDEKAAKLLKKL</sequence>
<dbReference type="Proteomes" id="UP000188320">
    <property type="component" value="Unassembled WGS sequence"/>
</dbReference>
<evidence type="ECO:0000256" key="2">
    <source>
        <dbReference type="ARBA" id="ARBA00006918"/>
    </source>
</evidence>
<evidence type="ECO:0000256" key="1">
    <source>
        <dbReference type="ARBA" id="ARBA00004123"/>
    </source>
</evidence>
<comment type="caution">
    <text evidence="10">The sequence shown here is derived from an EMBL/GenBank/DDBJ whole genome shotgun (WGS) entry which is preliminary data.</text>
</comment>
<dbReference type="GO" id="GO:0000122">
    <property type="term" value="P:negative regulation of transcription by RNA polymerase II"/>
    <property type="evidence" value="ECO:0007669"/>
    <property type="project" value="TreeGrafter"/>
</dbReference>
<keyword evidence="5" id="KW-0805">Transcription regulation</keyword>
<name>A0A1R1PV95_ZANCU</name>
<comment type="subcellular location">
    <subcellularLocation>
        <location evidence="1">Nucleus</location>
    </subcellularLocation>
</comment>
<dbReference type="EMBL" id="LSSK01000134">
    <property type="protein sequence ID" value="OMH84890.1"/>
    <property type="molecule type" value="Genomic_DNA"/>
</dbReference>
<evidence type="ECO:0000313" key="10">
    <source>
        <dbReference type="EMBL" id="OMH84890.1"/>
    </source>
</evidence>
<dbReference type="Gene3D" id="1.10.10.60">
    <property type="entry name" value="Homeodomain-like"/>
    <property type="match status" value="1"/>
</dbReference>
<evidence type="ECO:0000313" key="11">
    <source>
        <dbReference type="Proteomes" id="UP000188320"/>
    </source>
</evidence>
<dbReference type="PANTHER" id="PTHR12855">
    <property type="entry name" value="DNA METHYLTRANSFERASE 1-ASSOCIATED PROTEIN 1 FAMILY MEMBER"/>
    <property type="match status" value="1"/>
</dbReference>
<dbReference type="InterPro" id="IPR032563">
    <property type="entry name" value="DAMP1_SANT-like"/>
</dbReference>
<dbReference type="Pfam" id="PF16282">
    <property type="entry name" value="SANT_DAMP1_like"/>
    <property type="match status" value="1"/>
</dbReference>
<dbReference type="GO" id="GO:0003714">
    <property type="term" value="F:transcription corepressor activity"/>
    <property type="evidence" value="ECO:0007669"/>
    <property type="project" value="TreeGrafter"/>
</dbReference>
<protein>
    <recommendedName>
        <fullName evidence="3">SWR1-complex protein 4</fullName>
    </recommendedName>
</protein>
<proteinExistence type="inferred from homology"/>
<evidence type="ECO:0000256" key="6">
    <source>
        <dbReference type="ARBA" id="ARBA00023163"/>
    </source>
</evidence>
<dbReference type="InterPro" id="IPR027109">
    <property type="entry name" value="Swc4/Dmap1"/>
</dbReference>
<dbReference type="PANTHER" id="PTHR12855:SF10">
    <property type="entry name" value="DNA METHYLTRANSFERASE 1-ASSOCIATED PROTEIN 1"/>
    <property type="match status" value="1"/>
</dbReference>
<organism evidence="10 11">
    <name type="scientific">Zancudomyces culisetae</name>
    <name type="common">Gut fungus</name>
    <name type="synonym">Smittium culisetae</name>
    <dbReference type="NCBI Taxonomy" id="1213189"/>
    <lineage>
        <taxon>Eukaryota</taxon>
        <taxon>Fungi</taxon>
        <taxon>Fungi incertae sedis</taxon>
        <taxon>Zoopagomycota</taxon>
        <taxon>Kickxellomycotina</taxon>
        <taxon>Harpellomycetes</taxon>
        <taxon>Harpellales</taxon>
        <taxon>Legeriomycetaceae</taxon>
        <taxon>Zancudomyces</taxon>
    </lineage>
</organism>
<dbReference type="GO" id="GO:0006281">
    <property type="term" value="P:DNA repair"/>
    <property type="evidence" value="ECO:0007669"/>
    <property type="project" value="InterPro"/>
</dbReference>
<feature type="region of interest" description="Disordered" evidence="8">
    <location>
        <begin position="219"/>
        <end position="240"/>
    </location>
</feature>
<reference evidence="11" key="1">
    <citation type="submission" date="2017-01" db="EMBL/GenBank/DDBJ databases">
        <authorList>
            <person name="Wang Y."/>
            <person name="White M."/>
            <person name="Kvist S."/>
            <person name="Moncalvo J.-M."/>
        </authorList>
    </citation>
    <scope>NUCLEOTIDE SEQUENCE [LARGE SCALE GENOMIC DNA]</scope>
    <source>
        <strain evidence="11">COL-18-3</strain>
    </source>
</reference>
<keyword evidence="7" id="KW-0539">Nucleus</keyword>
<dbReference type="AlphaFoldDB" id="A0A1R1PV95"/>
<feature type="domain" description="DAMP1 SANT/Myb-like" evidence="9">
    <location>
        <begin position="5"/>
        <end position="120"/>
    </location>
</feature>
<keyword evidence="6" id="KW-0804">Transcription</keyword>
<dbReference type="GO" id="GO:0006338">
    <property type="term" value="P:chromatin remodeling"/>
    <property type="evidence" value="ECO:0007669"/>
    <property type="project" value="InterPro"/>
</dbReference>
<dbReference type="OrthoDB" id="19740at2759"/>
<comment type="similarity">
    <text evidence="2">Belongs to the SWC4 family.</text>
</comment>
<accession>A0A1R1PV95</accession>
<keyword evidence="11" id="KW-1185">Reference proteome</keyword>
<evidence type="ECO:0000256" key="5">
    <source>
        <dbReference type="ARBA" id="ARBA00023015"/>
    </source>
</evidence>
<dbReference type="GO" id="GO:0035267">
    <property type="term" value="C:NuA4 histone acetyltransferase complex"/>
    <property type="evidence" value="ECO:0007669"/>
    <property type="project" value="InterPro"/>
</dbReference>
<dbReference type="InterPro" id="IPR009057">
    <property type="entry name" value="Homeodomain-like_sf"/>
</dbReference>
<dbReference type="SUPFAM" id="SSF46689">
    <property type="entry name" value="Homeodomain-like"/>
    <property type="match status" value="1"/>
</dbReference>
<evidence type="ECO:0000256" key="7">
    <source>
        <dbReference type="ARBA" id="ARBA00023242"/>
    </source>
</evidence>
<keyword evidence="4" id="KW-0156">Chromatin regulator</keyword>